<organism evidence="2 3">
    <name type="scientific">Azospira oryzae</name>
    <dbReference type="NCBI Taxonomy" id="146939"/>
    <lineage>
        <taxon>Bacteria</taxon>
        <taxon>Pseudomonadati</taxon>
        <taxon>Pseudomonadota</taxon>
        <taxon>Betaproteobacteria</taxon>
        <taxon>Rhodocyclales</taxon>
        <taxon>Rhodocyclaceae</taxon>
        <taxon>Azospira</taxon>
    </lineage>
</organism>
<dbReference type="EMBL" id="SHKM01000001">
    <property type="protein sequence ID" value="RZT89717.1"/>
    <property type="molecule type" value="Genomic_DNA"/>
</dbReference>
<name>A0ABY0IQ70_9RHOO</name>
<feature type="domain" description="YchJ-like middle NTF2-like" evidence="1">
    <location>
        <begin position="33"/>
        <end position="130"/>
    </location>
</feature>
<evidence type="ECO:0000259" key="1">
    <source>
        <dbReference type="Pfam" id="PF17775"/>
    </source>
</evidence>
<dbReference type="RefSeq" id="WP_130458402.1">
    <property type="nucleotide sequence ID" value="NZ_SHKM01000001.1"/>
</dbReference>
<comment type="caution">
    <text evidence="2">The sequence shown here is derived from an EMBL/GenBank/DDBJ whole genome shotgun (WGS) entry which is preliminary data.</text>
</comment>
<dbReference type="Proteomes" id="UP000292136">
    <property type="component" value="Unassembled WGS sequence"/>
</dbReference>
<dbReference type="InterPro" id="IPR048469">
    <property type="entry name" value="YchJ-like_M"/>
</dbReference>
<evidence type="ECO:0000313" key="2">
    <source>
        <dbReference type="EMBL" id="RZT89717.1"/>
    </source>
</evidence>
<dbReference type="Pfam" id="PF02810">
    <property type="entry name" value="SEC-C"/>
    <property type="match status" value="1"/>
</dbReference>
<dbReference type="InterPro" id="IPR004027">
    <property type="entry name" value="SEC_C_motif"/>
</dbReference>
<accession>A0ABY0IQ70</accession>
<gene>
    <name evidence="2" type="ORF">EV678_0510</name>
</gene>
<dbReference type="Gene3D" id="3.10.450.50">
    <property type="match status" value="1"/>
</dbReference>
<sequence>MSKPAPVRTCPCGSGQPYARCCGVYHGGQPAGTPEALMRSRYSAYALGLSDYLVATWAVETCPPDLDAHTPPQPKWLELTVHEASQEGDQDGCWGRVRFTARGKDNGRAFRMGETSRFQRREGRWFYVDGEVTL</sequence>
<dbReference type="Pfam" id="PF17775">
    <property type="entry name" value="YchJ_M-like"/>
    <property type="match status" value="1"/>
</dbReference>
<keyword evidence="3" id="KW-1185">Reference proteome</keyword>
<dbReference type="InterPro" id="IPR032710">
    <property type="entry name" value="NTF2-like_dom_sf"/>
</dbReference>
<dbReference type="SUPFAM" id="SSF54427">
    <property type="entry name" value="NTF2-like"/>
    <property type="match status" value="1"/>
</dbReference>
<reference evidence="2 3" key="1">
    <citation type="submission" date="2019-02" db="EMBL/GenBank/DDBJ databases">
        <title>Genomic Encyclopedia of Type Strains, Phase IV (KMG-IV): sequencing the most valuable type-strain genomes for metagenomic binning, comparative biology and taxonomic classification.</title>
        <authorList>
            <person name="Goeker M."/>
        </authorList>
    </citation>
    <scope>NUCLEOTIDE SEQUENCE [LARGE SCALE GENOMIC DNA]</scope>
    <source>
        <strain evidence="2 3">DSM 21223</strain>
    </source>
</reference>
<proteinExistence type="predicted"/>
<evidence type="ECO:0000313" key="3">
    <source>
        <dbReference type="Proteomes" id="UP000292136"/>
    </source>
</evidence>
<protein>
    <submittedName>
        <fullName evidence="2">SEC-C motif-containing protein</fullName>
    </submittedName>
</protein>